<feature type="transmembrane region" description="Helical" evidence="1">
    <location>
        <begin position="123"/>
        <end position="142"/>
    </location>
</feature>
<dbReference type="Proteomes" id="UP000011841">
    <property type="component" value="Chromosome"/>
</dbReference>
<evidence type="ECO:0000313" key="3">
    <source>
        <dbReference type="Proteomes" id="UP000011841"/>
    </source>
</evidence>
<sequence length="486" mass="52709">MSLAVANRVTSVRMTPALLHLCVGAGIFLFLFIVGDRLLHDSDTYWHIKVGQWIIDHAAMPYSDIYSFTRAGSPWMSNAWLSQVIYATAYSHAGWAGAVALTALAVAAALVIFLNLIGSCFEPVHRILLALLAFVVSSPHLLARPHVLALPIMVAWAGGLIRAVDQRSPPPWVLLPLMVVWANLHGGFVLGLALIAPIALEALWQSKHDERIAVATQWGLFGVAALLASCCTPYLHNTLFAAAKILSLGPVLSLVSEWRPADFSSIGPFELALLGLIGLALSRGVVLSLPRIALLLLVTHMALSHVRCVEVFAFLVPLAIARPFRDRAAPAIHAIDARASWLVSTPAALAVIGGALALSLAYTAHHDFVFDRAQAPAAALDALRQHQARRIFNDYQFGGFLIANDVPTFIDSRAELYGQQFMMKYLRAAEGRSRDEVAALLDEFKVDGTLLTPDQPAAQLLDQMPGWTRLYADDFAVAHVRVAPAK</sequence>
<proteinExistence type="predicted"/>
<keyword evidence="1" id="KW-1133">Transmembrane helix</keyword>
<feature type="transmembrane region" description="Helical" evidence="1">
    <location>
        <begin position="95"/>
        <end position="117"/>
    </location>
</feature>
<reference evidence="2 3" key="1">
    <citation type="journal article" date="2013" name="Appl. Environ. Microbiol.">
        <title>Genome analysis suggests that the soil oligotrophic bacterium Agromonas oligotrophica (Bradyrhizobium oligotrophicum) is a nitrogen-fixing symbiont of Aeschynomene indica.</title>
        <authorList>
            <person name="Okubo T."/>
            <person name="Fukushima S."/>
            <person name="Itakura M."/>
            <person name="Oshima K."/>
            <person name="Longtonglang A."/>
            <person name="Teaumroong N."/>
            <person name="Mitsui H."/>
            <person name="Hattori M."/>
            <person name="Hattori R."/>
            <person name="Hattori T."/>
            <person name="Minamisawa K."/>
        </authorList>
    </citation>
    <scope>NUCLEOTIDE SEQUENCE [LARGE SCALE GENOMIC DNA]</scope>
    <source>
        <strain evidence="2 3">S58</strain>
    </source>
</reference>
<feature type="transmembrane region" description="Helical" evidence="1">
    <location>
        <begin position="17"/>
        <end position="39"/>
    </location>
</feature>
<evidence type="ECO:0000256" key="1">
    <source>
        <dbReference type="SAM" id="Phobius"/>
    </source>
</evidence>
<keyword evidence="1" id="KW-0472">Membrane</keyword>
<feature type="transmembrane region" description="Helical" evidence="1">
    <location>
        <begin position="211"/>
        <end position="228"/>
    </location>
</feature>
<dbReference type="RefSeq" id="WP_015664678.1">
    <property type="nucleotide sequence ID" value="NC_020453.1"/>
</dbReference>
<feature type="transmembrane region" description="Helical" evidence="1">
    <location>
        <begin position="292"/>
        <end position="320"/>
    </location>
</feature>
<keyword evidence="3" id="KW-1185">Reference proteome</keyword>
<dbReference type="GeneID" id="301815479"/>
<evidence type="ECO:0008006" key="4">
    <source>
        <dbReference type="Google" id="ProtNLM"/>
    </source>
</evidence>
<feature type="transmembrane region" description="Helical" evidence="1">
    <location>
        <begin position="267"/>
        <end position="286"/>
    </location>
</feature>
<feature type="transmembrane region" description="Helical" evidence="1">
    <location>
        <begin position="147"/>
        <end position="164"/>
    </location>
</feature>
<keyword evidence="1" id="KW-0812">Transmembrane</keyword>
<feature type="transmembrane region" description="Helical" evidence="1">
    <location>
        <begin position="184"/>
        <end position="204"/>
    </location>
</feature>
<gene>
    <name evidence="2" type="ORF">S58_15400</name>
</gene>
<feature type="transmembrane region" description="Helical" evidence="1">
    <location>
        <begin position="341"/>
        <end position="362"/>
    </location>
</feature>
<dbReference type="eggNOG" id="COG1287">
    <property type="taxonomic scope" value="Bacteria"/>
</dbReference>
<evidence type="ECO:0000313" key="2">
    <source>
        <dbReference type="EMBL" id="BAM87548.1"/>
    </source>
</evidence>
<dbReference type="OrthoDB" id="9786218at2"/>
<dbReference type="AlphaFoldDB" id="M4Z2R5"/>
<dbReference type="PATRIC" id="fig|1245469.3.peg.1578"/>
<accession>M4Z2R5</accession>
<dbReference type="KEGG" id="aol:S58_15400"/>
<name>M4Z2R5_9BRAD</name>
<dbReference type="EMBL" id="AP012603">
    <property type="protein sequence ID" value="BAM87548.1"/>
    <property type="molecule type" value="Genomic_DNA"/>
</dbReference>
<organism evidence="2 3">
    <name type="scientific">Bradyrhizobium oligotrophicum S58</name>
    <dbReference type="NCBI Taxonomy" id="1245469"/>
    <lineage>
        <taxon>Bacteria</taxon>
        <taxon>Pseudomonadati</taxon>
        <taxon>Pseudomonadota</taxon>
        <taxon>Alphaproteobacteria</taxon>
        <taxon>Hyphomicrobiales</taxon>
        <taxon>Nitrobacteraceae</taxon>
        <taxon>Bradyrhizobium</taxon>
    </lineage>
</organism>
<protein>
    <recommendedName>
        <fullName evidence="4">Glycosyltransferase RgtA/B/C/D-like domain-containing protein</fullName>
    </recommendedName>
</protein>
<dbReference type="HOGENOM" id="CLU_033063_0_0_5"/>
<dbReference type="STRING" id="1245469.S58_15400"/>